<accession>A0AAV8RA35</accession>
<gene>
    <name evidence="3" type="ORF">OPV22_015712</name>
</gene>
<dbReference type="Proteomes" id="UP001222027">
    <property type="component" value="Unassembled WGS sequence"/>
</dbReference>
<keyword evidence="4" id="KW-1185">Reference proteome</keyword>
<comment type="caution">
    <text evidence="3">The sequence shown here is derived from an EMBL/GenBank/DDBJ whole genome shotgun (WGS) entry which is preliminary data.</text>
</comment>
<proteinExistence type="predicted"/>
<dbReference type="EMBL" id="JAQQAF010000004">
    <property type="protein sequence ID" value="KAJ8493991.1"/>
    <property type="molecule type" value="Genomic_DNA"/>
</dbReference>
<feature type="region of interest" description="Disordered" evidence="1">
    <location>
        <begin position="41"/>
        <end position="67"/>
    </location>
</feature>
<evidence type="ECO:0000313" key="3">
    <source>
        <dbReference type="EMBL" id="KAJ8493991.1"/>
    </source>
</evidence>
<evidence type="ECO:0000256" key="2">
    <source>
        <dbReference type="SAM" id="SignalP"/>
    </source>
</evidence>
<feature type="compositionally biased region" description="Polar residues" evidence="1">
    <location>
        <begin position="53"/>
        <end position="67"/>
    </location>
</feature>
<dbReference type="AlphaFoldDB" id="A0AAV8RA35"/>
<evidence type="ECO:0000256" key="1">
    <source>
        <dbReference type="SAM" id="MobiDB-lite"/>
    </source>
</evidence>
<feature type="chain" id="PRO_5043597220" evidence="2">
    <location>
        <begin position="20"/>
        <end position="198"/>
    </location>
</feature>
<evidence type="ECO:0000313" key="4">
    <source>
        <dbReference type="Proteomes" id="UP001222027"/>
    </source>
</evidence>
<organism evidence="3 4">
    <name type="scientific">Ensete ventricosum</name>
    <name type="common">Abyssinian banana</name>
    <name type="synonym">Musa ensete</name>
    <dbReference type="NCBI Taxonomy" id="4639"/>
    <lineage>
        <taxon>Eukaryota</taxon>
        <taxon>Viridiplantae</taxon>
        <taxon>Streptophyta</taxon>
        <taxon>Embryophyta</taxon>
        <taxon>Tracheophyta</taxon>
        <taxon>Spermatophyta</taxon>
        <taxon>Magnoliopsida</taxon>
        <taxon>Liliopsida</taxon>
        <taxon>Zingiberales</taxon>
        <taxon>Musaceae</taxon>
        <taxon>Ensete</taxon>
    </lineage>
</organism>
<name>A0AAV8RA35_ENSVE</name>
<sequence length="198" mass="22253">MKAGVRNVLLLYGILRLLSDRVRTPTASDSICSLAASGRVTESAGNFPAPPKSSFSFRPHTSSRFSPSSPLGWLQAIEKRIAVFSLKFLLKMESAFKYHGRANCEEQIHMKEFRRGWQLKSLLKPKLYIKSAEQQYNALCNIKPNAGSRECTCGGNMVKGICVKPIQEDAVVFRNMVSHLSFFFNAIYALHLQNFAFK</sequence>
<protein>
    <submittedName>
        <fullName evidence="3">Uncharacterized protein</fullName>
    </submittedName>
</protein>
<keyword evidence="2" id="KW-0732">Signal</keyword>
<reference evidence="3 4" key="1">
    <citation type="submission" date="2022-12" db="EMBL/GenBank/DDBJ databases">
        <title>Chromosome-scale assembly of the Ensete ventricosum genome.</title>
        <authorList>
            <person name="Dussert Y."/>
            <person name="Stocks J."/>
            <person name="Wendawek A."/>
            <person name="Woldeyes F."/>
            <person name="Nichols R.A."/>
            <person name="Borrell J.S."/>
        </authorList>
    </citation>
    <scope>NUCLEOTIDE SEQUENCE [LARGE SCALE GENOMIC DNA]</scope>
    <source>
        <strain evidence="4">cv. Maze</strain>
        <tissue evidence="3">Seeds</tissue>
    </source>
</reference>
<feature type="signal peptide" evidence="2">
    <location>
        <begin position="1"/>
        <end position="19"/>
    </location>
</feature>